<dbReference type="Gene3D" id="1.10.274.70">
    <property type="match status" value="1"/>
</dbReference>
<protein>
    <recommendedName>
        <fullName evidence="3">Tubuliform egg casing silk strands structural domain-containing protein</fullName>
    </recommendedName>
</protein>
<feature type="compositionally biased region" description="Polar residues" evidence="1">
    <location>
        <begin position="617"/>
        <end position="632"/>
    </location>
</feature>
<dbReference type="InterPro" id="IPR021915">
    <property type="entry name" value="RP1-2"/>
</dbReference>
<dbReference type="InterPro" id="IPR038243">
    <property type="entry name" value="Spidroin_N_sf"/>
</dbReference>
<feature type="domain" description="Tubuliform egg casing silk strands structural" evidence="3">
    <location>
        <begin position="375"/>
        <end position="493"/>
    </location>
</feature>
<dbReference type="Proteomes" id="UP000887116">
    <property type="component" value="Unassembled WGS sequence"/>
</dbReference>
<feature type="region of interest" description="Disordered" evidence="1">
    <location>
        <begin position="146"/>
        <end position="175"/>
    </location>
</feature>
<sequence length="890" mass="95862">MNWNKGFSILIVFASGSLILAAGSTHAKLQSIERYEHCVVRNLSDSSMFTEEDWMKMNKIVTETSGLMQKLGLDPTNAANSRTMLRLFTAALANVVVDTDSMKRNEREEACISALETCSIALAEKSGSELVKEIRKIFASMNSERSHLDDRVDNEAPAASKSKKEHLEKSSAQTSVKDFDVKKRSKRAYATTFGMPATSGKFQTNPSLESILADVMLKSNTFNSIFKSGISQEDAIFYSRTMVAAGLSGYRYDIIDETLDSVTNAISMLGYMAEAVDYAYTIARSLTSVLTAHDLIFYADGLGIGNALVSKLDSIVGPSSTFSFPVDFKDSFSSSFGEIGSSFSSFQTGMAAPAQVNPGYVEPSSPFNSQDRFQFQNNLFYYLSQSGALSEAFCNGPFPGIYNVINSALSDYGWYIASTAATAVSNSLSGLPTEAACTQYADVISEIISNVFQNNGLLDTADAQAIVTKIAFNISPNLGIQSNPSAQDSVQQSYSGGFGSFQLNPSFSDFSYPAAQIPAADPQFPVEKTPYFEIKLSVPDIQFDKQQFPASSTSETNPSEFTIRNAAPSIIQSIPSILQPSAQLPSSVNSSNTQITPKSQNSTKTAEKISSPIANLPKNNSTTLGKRNQTSGIPPVILEPGPVISGKPALKLENSPSKNISVTPAVMETTKAPKVTTPVPITTVAYTTPRSVPKPTTPDPYAAAVDRVVEDPTKLSALLMGDIDSFLRGMNSTIGNDKKLPESQKPLAGVKAKPTEVPTNSKSISQTQKPPALSPADVKGKSVPGSTSLQPSFGTSASKNRTSNADVKKKPDPNYADSYSTTELIQNVSLVAISSMQFIRSQEFQLHELCNMVHDLAFIVNLPPLDYCSEIALIDFLLHVLNAVAVRIMV</sequence>
<feature type="region of interest" description="Disordered" evidence="1">
    <location>
        <begin position="581"/>
        <end position="637"/>
    </location>
</feature>
<evidence type="ECO:0000313" key="5">
    <source>
        <dbReference type="Proteomes" id="UP000887116"/>
    </source>
</evidence>
<dbReference type="InterPro" id="IPR043070">
    <property type="entry name" value="Spidroin_repeat"/>
</dbReference>
<name>A0A8X6H2L2_TRICU</name>
<evidence type="ECO:0000256" key="2">
    <source>
        <dbReference type="SAM" id="SignalP"/>
    </source>
</evidence>
<gene>
    <name evidence="4" type="primary">AVEN_149801_1</name>
    <name evidence="4" type="ORF">TNCT_124671</name>
</gene>
<feature type="signal peptide" evidence="2">
    <location>
        <begin position="1"/>
        <end position="21"/>
    </location>
</feature>
<evidence type="ECO:0000259" key="3">
    <source>
        <dbReference type="Pfam" id="PF12042"/>
    </source>
</evidence>
<dbReference type="OrthoDB" id="6422556at2759"/>
<dbReference type="Pfam" id="PF12042">
    <property type="entry name" value="RP1-2"/>
    <property type="match status" value="1"/>
</dbReference>
<evidence type="ECO:0000256" key="1">
    <source>
        <dbReference type="SAM" id="MobiDB-lite"/>
    </source>
</evidence>
<feature type="region of interest" description="Disordered" evidence="1">
    <location>
        <begin position="734"/>
        <end position="814"/>
    </location>
</feature>
<feature type="compositionally biased region" description="Polar residues" evidence="1">
    <location>
        <begin position="757"/>
        <end position="769"/>
    </location>
</feature>
<proteinExistence type="predicted"/>
<keyword evidence="5" id="KW-1185">Reference proteome</keyword>
<keyword evidence="2" id="KW-0732">Signal</keyword>
<reference evidence="4" key="1">
    <citation type="submission" date="2020-07" db="EMBL/GenBank/DDBJ databases">
        <title>Multicomponent nature underlies the extraordinary mechanical properties of spider dragline silk.</title>
        <authorList>
            <person name="Kono N."/>
            <person name="Nakamura H."/>
            <person name="Mori M."/>
            <person name="Yoshida Y."/>
            <person name="Ohtoshi R."/>
            <person name="Malay A.D."/>
            <person name="Moran D.A.P."/>
            <person name="Tomita M."/>
            <person name="Numata K."/>
            <person name="Arakawa K."/>
        </authorList>
    </citation>
    <scope>NUCLEOTIDE SEQUENCE</scope>
</reference>
<dbReference type="Gene3D" id="1.10.274.60">
    <property type="entry name" value="Spidroin, repetitive domain"/>
    <property type="match status" value="2"/>
</dbReference>
<evidence type="ECO:0000313" key="4">
    <source>
        <dbReference type="EMBL" id="GFR15404.1"/>
    </source>
</evidence>
<accession>A0A8X6H2L2</accession>
<dbReference type="AlphaFoldDB" id="A0A8X6H2L2"/>
<organism evidence="4 5">
    <name type="scientific">Trichonephila clavata</name>
    <name type="common">Joro spider</name>
    <name type="synonym">Nephila clavata</name>
    <dbReference type="NCBI Taxonomy" id="2740835"/>
    <lineage>
        <taxon>Eukaryota</taxon>
        <taxon>Metazoa</taxon>
        <taxon>Ecdysozoa</taxon>
        <taxon>Arthropoda</taxon>
        <taxon>Chelicerata</taxon>
        <taxon>Arachnida</taxon>
        <taxon>Araneae</taxon>
        <taxon>Araneomorphae</taxon>
        <taxon>Entelegynae</taxon>
        <taxon>Araneoidea</taxon>
        <taxon>Nephilidae</taxon>
        <taxon>Trichonephila</taxon>
    </lineage>
</organism>
<comment type="caution">
    <text evidence="4">The sequence shown here is derived from an EMBL/GenBank/DDBJ whole genome shotgun (WGS) entry which is preliminary data.</text>
</comment>
<dbReference type="EMBL" id="BMAO01027241">
    <property type="protein sequence ID" value="GFR15404.1"/>
    <property type="molecule type" value="Genomic_DNA"/>
</dbReference>
<feature type="chain" id="PRO_5036497729" description="Tubuliform egg casing silk strands structural domain-containing protein" evidence="2">
    <location>
        <begin position="22"/>
        <end position="890"/>
    </location>
</feature>
<feature type="compositionally biased region" description="Polar residues" evidence="1">
    <location>
        <begin position="784"/>
        <end position="805"/>
    </location>
</feature>
<feature type="compositionally biased region" description="Polar residues" evidence="1">
    <location>
        <begin position="584"/>
        <end position="604"/>
    </location>
</feature>